<dbReference type="STRING" id="228410.NE1448"/>
<dbReference type="OrthoDB" id="9768262at2"/>
<gene>
    <name evidence="4" type="ordered locus">NE1448</name>
</gene>
<dbReference type="KEGG" id="neu:NE1448"/>
<feature type="domain" description="SUF system FeS cluster assembly SufBD N-terminal" evidence="3">
    <location>
        <begin position="24"/>
        <end position="172"/>
    </location>
</feature>
<proteinExistence type="inferred from homology"/>
<organism evidence="4 5">
    <name type="scientific">Nitrosomonas europaea (strain ATCC 19718 / CIP 103999 / KCTC 2705 / NBRC 14298)</name>
    <dbReference type="NCBI Taxonomy" id="228410"/>
    <lineage>
        <taxon>Bacteria</taxon>
        <taxon>Pseudomonadati</taxon>
        <taxon>Pseudomonadota</taxon>
        <taxon>Betaproteobacteria</taxon>
        <taxon>Nitrosomonadales</taxon>
        <taxon>Nitrosomonadaceae</taxon>
        <taxon>Nitrosomonas</taxon>
    </lineage>
</organism>
<reference evidence="4 5" key="1">
    <citation type="journal article" date="2003" name="J. Bacteriol.">
        <title>Complete genome sequence of the ammonia-oxidizing bacterium and obligate chemolithoautotroph Nitrosomonas europaea.</title>
        <authorList>
            <person name="Chain P."/>
            <person name="Lamerdin J."/>
            <person name="Larimer F."/>
            <person name="Regala W."/>
            <person name="Land M."/>
            <person name="Hauser L."/>
            <person name="Hooper A."/>
            <person name="Klotz M."/>
            <person name="Norton J."/>
            <person name="Sayavedra-Soto L."/>
            <person name="Arciero D."/>
            <person name="Hommes N."/>
            <person name="Whittaker M."/>
            <person name="Arp D."/>
        </authorList>
    </citation>
    <scope>NUCLEOTIDE SEQUENCE [LARGE SCALE GENOMIC DNA]</scope>
    <source>
        <strain evidence="5">ATCC 19718 / CIP 103999 / KCTC 2705 / NBRC 14298</strain>
    </source>
</reference>
<dbReference type="PANTHER" id="PTHR43575:SF1">
    <property type="entry name" value="PROTEIN ABCI7, CHLOROPLASTIC"/>
    <property type="match status" value="1"/>
</dbReference>
<sequence>MSTAIRDDYLEKLIESWKKEASPVHSVSYLDQLREDALDRIESLRLPTIRDEEWRFTDISSLRSMPFPRASAAPLPGLDKQAGTFLDETACRLVFVDGQYMSGLSSLADDGSITVCSLSELIGTRASIAERYFGQLADFQENVFVALNTALMHDGVCIVIPAGVSVKVPVHILYVTSRKDVAVYPRCLLIAEPGANVTVVEEYVTLYEGASLTNAVTEMYIRDSACVNHIRVQRESSQAFHIANGSVLVAQSAHYDSVSLALGARISRFDQKIILAGGNAECEVDGLALIAGRQLADTHTFIDHANPHCRSRQLHKCIVDESAHGVFSGKIMVRPHAQQTDARQLNRNLLLSDKARMDTKPQLEIFADDVKCAHGATVGQLDNESLFYLRSRGLTEVAARNLLTYAFGGEVINRVIVPSLKQRLEEYILARTRIG</sequence>
<dbReference type="AlphaFoldDB" id="Q82UN4"/>
<dbReference type="NCBIfam" id="TIGR01981">
    <property type="entry name" value="sufD"/>
    <property type="match status" value="1"/>
</dbReference>
<name>Q82UN4_NITEU</name>
<evidence type="ECO:0000313" key="4">
    <source>
        <dbReference type="EMBL" id="CAD85359.1"/>
    </source>
</evidence>
<dbReference type="RefSeq" id="WP_011112016.1">
    <property type="nucleotide sequence ID" value="NC_004757.1"/>
</dbReference>
<dbReference type="InterPro" id="IPR045595">
    <property type="entry name" value="SufBD_N"/>
</dbReference>
<feature type="domain" description="SUF system FeS cluster assembly SufBD core" evidence="2">
    <location>
        <begin position="176"/>
        <end position="407"/>
    </location>
</feature>
<dbReference type="GeneID" id="87104622"/>
<dbReference type="GO" id="GO:0016226">
    <property type="term" value="P:iron-sulfur cluster assembly"/>
    <property type="evidence" value="ECO:0007669"/>
    <property type="project" value="InterPro"/>
</dbReference>
<dbReference type="Proteomes" id="UP000001416">
    <property type="component" value="Chromosome"/>
</dbReference>
<dbReference type="InterPro" id="IPR000825">
    <property type="entry name" value="SUF_FeS_clus_asmbl_SufBD_core"/>
</dbReference>
<evidence type="ECO:0000259" key="2">
    <source>
        <dbReference type="Pfam" id="PF01458"/>
    </source>
</evidence>
<dbReference type="InterPro" id="IPR011542">
    <property type="entry name" value="SUF_FeS_clus_asmbl_SufD"/>
</dbReference>
<protein>
    <submittedName>
        <fullName evidence="4">Uncharacterized protein family UPF0051</fullName>
    </submittedName>
</protein>
<dbReference type="InterPro" id="IPR055346">
    <property type="entry name" value="Fe-S_cluster_assembly_SufBD"/>
</dbReference>
<dbReference type="SUPFAM" id="SSF101960">
    <property type="entry name" value="Stabilizer of iron transporter SufD"/>
    <property type="match status" value="1"/>
</dbReference>
<keyword evidence="5" id="KW-1185">Reference proteome</keyword>
<dbReference type="HOGENOM" id="CLU_026231_5_2_4"/>
<accession>Q82UN4</accession>
<evidence type="ECO:0000313" key="5">
    <source>
        <dbReference type="Proteomes" id="UP000001416"/>
    </source>
</evidence>
<comment type="similarity">
    <text evidence="1">Belongs to the iron-sulfur cluster assembly SufBD family.</text>
</comment>
<dbReference type="Pfam" id="PF01458">
    <property type="entry name" value="SUFBD_core"/>
    <property type="match status" value="1"/>
</dbReference>
<evidence type="ECO:0000256" key="1">
    <source>
        <dbReference type="ARBA" id="ARBA00043967"/>
    </source>
</evidence>
<dbReference type="PANTHER" id="PTHR43575">
    <property type="entry name" value="PROTEIN ABCI7, CHLOROPLASTIC"/>
    <property type="match status" value="1"/>
</dbReference>
<dbReference type="Pfam" id="PF19295">
    <property type="entry name" value="SufBD_N"/>
    <property type="match status" value="1"/>
</dbReference>
<dbReference type="eggNOG" id="COG0719">
    <property type="taxonomic scope" value="Bacteria"/>
</dbReference>
<evidence type="ECO:0000259" key="3">
    <source>
        <dbReference type="Pfam" id="PF19295"/>
    </source>
</evidence>
<dbReference type="EMBL" id="AL954747">
    <property type="protein sequence ID" value="CAD85359.1"/>
    <property type="molecule type" value="Genomic_DNA"/>
</dbReference>
<dbReference type="PhylomeDB" id="Q82UN4"/>
<dbReference type="InterPro" id="IPR037284">
    <property type="entry name" value="SUF_FeS_clus_asmbl_SufBD_sf"/>
</dbReference>